<dbReference type="SUPFAM" id="SSF56349">
    <property type="entry name" value="DNA breaking-rejoining enzymes"/>
    <property type="match status" value="1"/>
</dbReference>
<gene>
    <name evidence="5" type="ORF">HUE87_04035</name>
</gene>
<dbReference type="KEGG" id="smas:HUE87_04035"/>
<dbReference type="PANTHER" id="PTHR30629:SF2">
    <property type="entry name" value="PROPHAGE INTEGRASE INTS-RELATED"/>
    <property type="match status" value="1"/>
</dbReference>
<reference evidence="5 6" key="1">
    <citation type="submission" date="2020-05" db="EMBL/GenBank/DDBJ databases">
        <title>Sulfurimonas marisnigri, sp. nov., and Sulfurimonas baltica, sp. nov., manganese oxide reducing chemolithoautotrophs of the class Epsilonproteobacteria isolated from the pelagic redoxclines of the Black and Baltic Seas and emended description of the genus Sulfurimonas.</title>
        <authorList>
            <person name="Henkel J.V."/>
            <person name="Laudan C."/>
            <person name="Werner J."/>
            <person name="Neu T."/>
            <person name="Plewe S."/>
            <person name="Sproer C."/>
            <person name="Bunk B."/>
            <person name="Schulz-Vogt H.N."/>
        </authorList>
    </citation>
    <scope>NUCLEOTIDE SEQUENCE [LARGE SCALE GENOMIC DNA]</scope>
    <source>
        <strain evidence="5 6">SoZ1</strain>
    </source>
</reference>
<keyword evidence="2" id="KW-0229">DNA integration</keyword>
<dbReference type="InterPro" id="IPR013762">
    <property type="entry name" value="Integrase-like_cat_sf"/>
</dbReference>
<sequence length="236" mass="27763">MDNIESKGIGNSTKEGVKNLLMPIFKREFELQNIDRNPLKLVKTNYKREKTFLNSTQDELKEIVKKVYQGITTQSHGGVNTEVLFLLSLLTGRRIGELTQLKYTDINFETKRIKVRAETTKTRKDNTHLYQYPVPEVVIELLIHNKDLDEKIFPSHKDTYIRNYKVMIQKIKLGTDYKVSSHTNRKFFISLCTKFNTDFVNEVVLSHTSNEMKSVYLTYNNEDIQELYEYYSDIIK</sequence>
<dbReference type="GO" id="GO:0015074">
    <property type="term" value="P:DNA integration"/>
    <property type="evidence" value="ECO:0007669"/>
    <property type="project" value="UniProtKB-KW"/>
</dbReference>
<feature type="domain" description="Tyr recombinase" evidence="4">
    <location>
        <begin position="48"/>
        <end position="232"/>
    </location>
</feature>
<evidence type="ECO:0000313" key="6">
    <source>
        <dbReference type="Proteomes" id="UP000593836"/>
    </source>
</evidence>
<name>A0A7S7M1X0_9BACT</name>
<evidence type="ECO:0000256" key="2">
    <source>
        <dbReference type="ARBA" id="ARBA00022908"/>
    </source>
</evidence>
<dbReference type="RefSeq" id="WP_194367455.1">
    <property type="nucleotide sequence ID" value="NZ_CP054493.1"/>
</dbReference>
<keyword evidence="6" id="KW-1185">Reference proteome</keyword>
<evidence type="ECO:0000256" key="1">
    <source>
        <dbReference type="ARBA" id="ARBA00008857"/>
    </source>
</evidence>
<evidence type="ECO:0000259" key="4">
    <source>
        <dbReference type="PROSITE" id="PS51898"/>
    </source>
</evidence>
<dbReference type="GO" id="GO:0003677">
    <property type="term" value="F:DNA binding"/>
    <property type="evidence" value="ECO:0007669"/>
    <property type="project" value="InterPro"/>
</dbReference>
<dbReference type="InterPro" id="IPR002104">
    <property type="entry name" value="Integrase_catalytic"/>
</dbReference>
<dbReference type="Proteomes" id="UP000593836">
    <property type="component" value="Chromosome"/>
</dbReference>
<dbReference type="InterPro" id="IPR050808">
    <property type="entry name" value="Phage_Integrase"/>
</dbReference>
<protein>
    <submittedName>
        <fullName evidence="5">Tyrosine-type recombinase/integrase</fullName>
    </submittedName>
</protein>
<evidence type="ECO:0000313" key="5">
    <source>
        <dbReference type="EMBL" id="QOY55415.1"/>
    </source>
</evidence>
<organism evidence="5 6">
    <name type="scientific">Candidatus Sulfurimonas marisnigri</name>
    <dbReference type="NCBI Taxonomy" id="2740405"/>
    <lineage>
        <taxon>Bacteria</taxon>
        <taxon>Pseudomonadati</taxon>
        <taxon>Campylobacterota</taxon>
        <taxon>Epsilonproteobacteria</taxon>
        <taxon>Campylobacterales</taxon>
        <taxon>Sulfurimonadaceae</taxon>
        <taxon>Sulfurimonas</taxon>
    </lineage>
</organism>
<proteinExistence type="inferred from homology"/>
<evidence type="ECO:0000256" key="3">
    <source>
        <dbReference type="ARBA" id="ARBA00023172"/>
    </source>
</evidence>
<dbReference type="Pfam" id="PF00589">
    <property type="entry name" value="Phage_integrase"/>
    <property type="match status" value="1"/>
</dbReference>
<dbReference type="Gene3D" id="1.10.443.10">
    <property type="entry name" value="Intergrase catalytic core"/>
    <property type="match status" value="1"/>
</dbReference>
<keyword evidence="3" id="KW-0233">DNA recombination</keyword>
<dbReference type="EMBL" id="CP054493">
    <property type="protein sequence ID" value="QOY55415.1"/>
    <property type="molecule type" value="Genomic_DNA"/>
</dbReference>
<dbReference type="InterPro" id="IPR011010">
    <property type="entry name" value="DNA_brk_join_enz"/>
</dbReference>
<dbReference type="PROSITE" id="PS51898">
    <property type="entry name" value="TYR_RECOMBINASE"/>
    <property type="match status" value="1"/>
</dbReference>
<dbReference type="AlphaFoldDB" id="A0A7S7M1X0"/>
<comment type="similarity">
    <text evidence="1">Belongs to the 'phage' integrase family.</text>
</comment>
<accession>A0A7S7M1X0</accession>
<dbReference type="GO" id="GO:0006310">
    <property type="term" value="P:DNA recombination"/>
    <property type="evidence" value="ECO:0007669"/>
    <property type="project" value="UniProtKB-KW"/>
</dbReference>
<dbReference type="PANTHER" id="PTHR30629">
    <property type="entry name" value="PROPHAGE INTEGRASE"/>
    <property type="match status" value="1"/>
</dbReference>